<keyword evidence="2" id="KW-1185">Reference proteome</keyword>
<organism evidence="1 2">
    <name type="scientific">Polaribacter butkevichii</name>
    <dbReference type="NCBI Taxonomy" id="218490"/>
    <lineage>
        <taxon>Bacteria</taxon>
        <taxon>Pseudomonadati</taxon>
        <taxon>Bacteroidota</taxon>
        <taxon>Flavobacteriia</taxon>
        <taxon>Flavobacteriales</taxon>
        <taxon>Flavobacteriaceae</taxon>
    </lineage>
</organism>
<evidence type="ECO:0000313" key="1">
    <source>
        <dbReference type="EMBL" id="PQJ73277.1"/>
    </source>
</evidence>
<dbReference type="AlphaFoldDB" id="A0A2P6CEE3"/>
<accession>A0A2P6CEE3</accession>
<comment type="caution">
    <text evidence="1">The sequence shown here is derived from an EMBL/GenBank/DDBJ whole genome shotgun (WGS) entry which is preliminary data.</text>
</comment>
<dbReference type="OrthoDB" id="1449138at2"/>
<dbReference type="RefSeq" id="WP_105048940.1">
    <property type="nucleotide sequence ID" value="NZ_CP150661.1"/>
</dbReference>
<proteinExistence type="predicted"/>
<name>A0A2P6CEE3_9FLAO</name>
<gene>
    <name evidence="1" type="ORF">BTO14_08390</name>
</gene>
<dbReference type="EMBL" id="MSCK01000001">
    <property type="protein sequence ID" value="PQJ73277.1"/>
    <property type="molecule type" value="Genomic_DNA"/>
</dbReference>
<dbReference type="Proteomes" id="UP000247345">
    <property type="component" value="Unassembled WGS sequence"/>
</dbReference>
<sequence>MLPTSIEIIHNLGNHEHSVCTSVSEHHIHKQHLNCAEFHKHLTIFSMDFASNLDVIPPHFYTSIFIDKPQRIKEVCQSIRTSRGPPYFTV</sequence>
<reference evidence="1 2" key="1">
    <citation type="submission" date="2016-12" db="EMBL/GenBank/DDBJ databases">
        <title>Trade-off between light-utilization and light-protection in marine flavobacteria.</title>
        <authorList>
            <person name="Kumagai Y."/>
            <person name="Yoshizawa S."/>
            <person name="Kogure K."/>
            <person name="Iwasaki W."/>
        </authorList>
    </citation>
    <scope>NUCLEOTIDE SEQUENCE [LARGE SCALE GENOMIC DNA]</scope>
    <source>
        <strain evidence="1 2">KCTC 12100</strain>
    </source>
</reference>
<protein>
    <submittedName>
        <fullName evidence="1">Uncharacterized protein</fullName>
    </submittedName>
</protein>
<evidence type="ECO:0000313" key="2">
    <source>
        <dbReference type="Proteomes" id="UP000247345"/>
    </source>
</evidence>